<name>A0A9W8ZBR9_9PLEO</name>
<dbReference type="OrthoDB" id="20872at2759"/>
<organism evidence="2 3">
    <name type="scientific">Didymella pomorum</name>
    <dbReference type="NCBI Taxonomy" id="749634"/>
    <lineage>
        <taxon>Eukaryota</taxon>
        <taxon>Fungi</taxon>
        <taxon>Dikarya</taxon>
        <taxon>Ascomycota</taxon>
        <taxon>Pezizomycotina</taxon>
        <taxon>Dothideomycetes</taxon>
        <taxon>Pleosporomycetidae</taxon>
        <taxon>Pleosporales</taxon>
        <taxon>Pleosporineae</taxon>
        <taxon>Didymellaceae</taxon>
        <taxon>Didymella</taxon>
    </lineage>
</organism>
<evidence type="ECO:0000313" key="3">
    <source>
        <dbReference type="Proteomes" id="UP001140510"/>
    </source>
</evidence>
<dbReference type="PANTHER" id="PTHR10622">
    <property type="entry name" value="HET DOMAIN-CONTAINING PROTEIN"/>
    <property type="match status" value="1"/>
</dbReference>
<sequence>MRLLQLTDKGDVKFTEYVGKDTPPYAILSHRWGDAGNEVSFADVVGAQHRHKVGYAKIRSCGEQAKKDGLMHFWVDTCCINKESSAELSEAINSMYAWYQNADICYAYLSDVHDGTKYCDSEWFERGWTLQELLAPADVLFFDATWAPIGFKTSLSLRISQRTGIRESVLFDGSGLKEYGVAEKMSWAANRQTSRVEDEAYCLMGLFGVSKPFCDYKKSY</sequence>
<dbReference type="InterPro" id="IPR010730">
    <property type="entry name" value="HET"/>
</dbReference>
<dbReference type="AlphaFoldDB" id="A0A9W8ZBR9"/>
<comment type="caution">
    <text evidence="2">The sequence shown here is derived from an EMBL/GenBank/DDBJ whole genome shotgun (WGS) entry which is preliminary data.</text>
</comment>
<dbReference type="EMBL" id="JAPEVA010000044">
    <property type="protein sequence ID" value="KAJ4404266.1"/>
    <property type="molecule type" value="Genomic_DNA"/>
</dbReference>
<dbReference type="PANTHER" id="PTHR10622:SF10">
    <property type="entry name" value="HET DOMAIN-CONTAINING PROTEIN"/>
    <property type="match status" value="1"/>
</dbReference>
<gene>
    <name evidence="2" type="ORF">N0V91_005959</name>
</gene>
<evidence type="ECO:0000313" key="2">
    <source>
        <dbReference type="EMBL" id="KAJ4404266.1"/>
    </source>
</evidence>
<dbReference type="Proteomes" id="UP001140510">
    <property type="component" value="Unassembled WGS sequence"/>
</dbReference>
<accession>A0A9W8ZBR9</accession>
<dbReference type="Pfam" id="PF06985">
    <property type="entry name" value="HET"/>
    <property type="match status" value="1"/>
</dbReference>
<evidence type="ECO:0000259" key="1">
    <source>
        <dbReference type="Pfam" id="PF06985"/>
    </source>
</evidence>
<protein>
    <recommendedName>
        <fullName evidence="1">Heterokaryon incompatibility domain-containing protein</fullName>
    </recommendedName>
</protein>
<reference evidence="2" key="1">
    <citation type="submission" date="2022-10" db="EMBL/GenBank/DDBJ databases">
        <title>Tapping the CABI collections for fungal endophytes: first genome assemblies for Collariella, Neodidymelliopsis, Ascochyta clinopodiicola, Didymella pomorum, Didymosphaeria variabile, Neocosmospora piperis and Neocucurbitaria cava.</title>
        <authorList>
            <person name="Hill R."/>
        </authorList>
    </citation>
    <scope>NUCLEOTIDE SEQUENCE</scope>
    <source>
        <strain evidence="2">IMI 355091</strain>
    </source>
</reference>
<proteinExistence type="predicted"/>
<keyword evidence="3" id="KW-1185">Reference proteome</keyword>
<feature type="domain" description="Heterokaryon incompatibility" evidence="1">
    <location>
        <begin position="25"/>
        <end position="113"/>
    </location>
</feature>